<organism evidence="1 2">
    <name type="scientific">Microbispora cellulosiformans</name>
    <dbReference type="NCBI Taxonomy" id="2614688"/>
    <lineage>
        <taxon>Bacteria</taxon>
        <taxon>Bacillati</taxon>
        <taxon>Actinomycetota</taxon>
        <taxon>Actinomycetes</taxon>
        <taxon>Streptosporangiales</taxon>
        <taxon>Streptosporangiaceae</taxon>
        <taxon>Microbispora</taxon>
    </lineage>
</organism>
<sequence>MDGSDPVRRLCAVVEAEGPVDHPYSLVAEVVESASAAAGVDQITLQVLSSGLLLVLSSGVNEARVVSDLSREMRNALWRRNRRLTGAHRLRCRIAFHQGLVRLTDEGFDGQAVRVARDLCGSDDLRTALLESAEHDLALILSARLLDELAYPESAGLHREQFRRVTATTQGRHVPAYVYAYGEAT</sequence>
<dbReference type="SUPFAM" id="SSF55073">
    <property type="entry name" value="Nucleotide cyclase"/>
    <property type="match status" value="1"/>
</dbReference>
<dbReference type="EMBL" id="VYTZ01000007">
    <property type="protein sequence ID" value="KAA9377031.1"/>
    <property type="molecule type" value="Genomic_DNA"/>
</dbReference>
<keyword evidence="2" id="KW-1185">Reference proteome</keyword>
<comment type="caution">
    <text evidence="1">The sequence shown here is derived from an EMBL/GenBank/DDBJ whole genome shotgun (WGS) entry which is preliminary data.</text>
</comment>
<gene>
    <name evidence="1" type="ORF">F5972_21555</name>
</gene>
<dbReference type="RefSeq" id="WP_150935382.1">
    <property type="nucleotide sequence ID" value="NZ_VYTZ01000007.1"/>
</dbReference>
<accession>A0A5J5K1Y1</accession>
<dbReference type="InterPro" id="IPR029787">
    <property type="entry name" value="Nucleotide_cyclase"/>
</dbReference>
<dbReference type="AlphaFoldDB" id="A0A5J5K1Y1"/>
<evidence type="ECO:0000313" key="2">
    <source>
        <dbReference type="Proteomes" id="UP000327011"/>
    </source>
</evidence>
<proteinExistence type="predicted"/>
<reference evidence="1 2" key="1">
    <citation type="submission" date="2019-09" db="EMBL/GenBank/DDBJ databases">
        <title>Screening of Novel Bioactive Compounds from Soil-Associated.</title>
        <authorList>
            <person name="Gong X."/>
        </authorList>
    </citation>
    <scope>NUCLEOTIDE SEQUENCE [LARGE SCALE GENOMIC DNA]</scope>
    <source>
        <strain evidence="1 2">Gxj-6</strain>
    </source>
</reference>
<dbReference type="Proteomes" id="UP000327011">
    <property type="component" value="Unassembled WGS sequence"/>
</dbReference>
<evidence type="ECO:0000313" key="1">
    <source>
        <dbReference type="EMBL" id="KAA9377031.1"/>
    </source>
</evidence>
<name>A0A5J5K1Y1_9ACTN</name>
<protein>
    <submittedName>
        <fullName evidence="1">Uncharacterized protein</fullName>
    </submittedName>
</protein>